<proteinExistence type="predicted"/>
<dbReference type="RefSeq" id="WP_142055213.1">
    <property type="nucleotide sequence ID" value="NZ_VFPA01000002.1"/>
</dbReference>
<dbReference type="AlphaFoldDB" id="A0A543DPG9"/>
<evidence type="ECO:0000313" key="1">
    <source>
        <dbReference type="EMBL" id="TQM11230.1"/>
    </source>
</evidence>
<evidence type="ECO:0000313" key="2">
    <source>
        <dbReference type="Proteomes" id="UP000315677"/>
    </source>
</evidence>
<dbReference type="EMBL" id="VFPA01000002">
    <property type="protein sequence ID" value="TQM11230.1"/>
    <property type="molecule type" value="Genomic_DNA"/>
</dbReference>
<reference evidence="1 2" key="1">
    <citation type="submission" date="2019-06" db="EMBL/GenBank/DDBJ databases">
        <title>Sequencing the genomes of 1000 actinobacteria strains.</title>
        <authorList>
            <person name="Klenk H.-P."/>
        </authorList>
    </citation>
    <scope>NUCLEOTIDE SEQUENCE [LARGE SCALE GENOMIC DNA]</scope>
    <source>
        <strain evidence="1 2">DSM 45301</strain>
    </source>
</reference>
<comment type="caution">
    <text evidence="1">The sequence shown here is derived from an EMBL/GenBank/DDBJ whole genome shotgun (WGS) entry which is preliminary data.</text>
</comment>
<organism evidence="1 2">
    <name type="scientific">Pseudonocardia kunmingensis</name>
    <dbReference type="NCBI Taxonomy" id="630975"/>
    <lineage>
        <taxon>Bacteria</taxon>
        <taxon>Bacillati</taxon>
        <taxon>Actinomycetota</taxon>
        <taxon>Actinomycetes</taxon>
        <taxon>Pseudonocardiales</taxon>
        <taxon>Pseudonocardiaceae</taxon>
        <taxon>Pseudonocardia</taxon>
    </lineage>
</organism>
<keyword evidence="2" id="KW-1185">Reference proteome</keyword>
<name>A0A543DPG9_9PSEU</name>
<gene>
    <name evidence="1" type="ORF">FB558_3785</name>
</gene>
<sequence length="97" mass="10593">MSAEAGSSMQEIEEEEEVLGTPSFEVLVRDGEPIVSGTYFMAPPIYMRKAEWDAADPGRLTVLASDGTAWFATDVPKEGRVNVVLEPVEPHPSMELP</sequence>
<protein>
    <submittedName>
        <fullName evidence="1">Uncharacterized protein</fullName>
    </submittedName>
</protein>
<dbReference type="OrthoDB" id="9892110at2"/>
<dbReference type="Proteomes" id="UP000315677">
    <property type="component" value="Unassembled WGS sequence"/>
</dbReference>
<accession>A0A543DPG9</accession>